<dbReference type="AlphaFoldDB" id="A0A2N5V4A3"/>
<dbReference type="PANTHER" id="PTHR33096">
    <property type="entry name" value="CXC2 DOMAIN-CONTAINING PROTEIN"/>
    <property type="match status" value="1"/>
</dbReference>
<sequence length="274" mass="31779">MGARLGTKLKEKIFMAIGDRRPAIIKLINHFNQFYLDYVKQFPNQKLADFDGKLTYDTFLAMTLDDPFWNDGLYYHCKAPWAIDPHVQTGINCILLLRRIQEEFQLLAQELSCAVVWAISYHQLLKSNIDYLQSLFHQSDSLGSIIDDLHMAGMNRKNKIKCIARELRLRLFSHQRLVQDWSDNVKWLWRVCQTNENKQHISKWNELIDKVHEVRRGWGVENGLGDLVDNKVEEEGLDVEGDDGEDADDDWIDKIGYAPVNQENVNTNDGDASL</sequence>
<organism evidence="1 2">
    <name type="scientific">Puccinia coronata f. sp. avenae</name>
    <dbReference type="NCBI Taxonomy" id="200324"/>
    <lineage>
        <taxon>Eukaryota</taxon>
        <taxon>Fungi</taxon>
        <taxon>Dikarya</taxon>
        <taxon>Basidiomycota</taxon>
        <taxon>Pucciniomycotina</taxon>
        <taxon>Pucciniomycetes</taxon>
        <taxon>Pucciniales</taxon>
        <taxon>Pucciniaceae</taxon>
        <taxon>Puccinia</taxon>
    </lineage>
</organism>
<gene>
    <name evidence="1" type="ORF">PCASD_07139</name>
</gene>
<protein>
    <submittedName>
        <fullName evidence="1">Uncharacterized protein</fullName>
    </submittedName>
</protein>
<comment type="caution">
    <text evidence="1">The sequence shown here is derived from an EMBL/GenBank/DDBJ whole genome shotgun (WGS) entry which is preliminary data.</text>
</comment>
<evidence type="ECO:0000313" key="2">
    <source>
        <dbReference type="Proteomes" id="UP000235392"/>
    </source>
</evidence>
<reference evidence="1 2" key="1">
    <citation type="submission" date="2017-11" db="EMBL/GenBank/DDBJ databases">
        <title>De novo assembly and phasing of dikaryotic genomes from two isolates of Puccinia coronata f. sp. avenae, the causal agent of oat crown rust.</title>
        <authorList>
            <person name="Miller M.E."/>
            <person name="Zhang Y."/>
            <person name="Omidvar V."/>
            <person name="Sperschneider J."/>
            <person name="Schwessinger B."/>
            <person name="Raley C."/>
            <person name="Palmer J.M."/>
            <person name="Garnica D."/>
            <person name="Upadhyaya N."/>
            <person name="Rathjen J."/>
            <person name="Taylor J.M."/>
            <person name="Park R.F."/>
            <person name="Dodds P.N."/>
            <person name="Hirsch C.D."/>
            <person name="Kianian S.F."/>
            <person name="Figueroa M."/>
        </authorList>
    </citation>
    <scope>NUCLEOTIDE SEQUENCE [LARGE SCALE GENOMIC DNA]</scope>
    <source>
        <strain evidence="1">12SD80</strain>
    </source>
</reference>
<name>A0A2N5V4A3_9BASI</name>
<dbReference type="EMBL" id="PGCI01000054">
    <property type="protein sequence ID" value="PLW44831.1"/>
    <property type="molecule type" value="Genomic_DNA"/>
</dbReference>
<accession>A0A2N5V4A3</accession>
<evidence type="ECO:0000313" key="1">
    <source>
        <dbReference type="EMBL" id="PLW44831.1"/>
    </source>
</evidence>
<dbReference type="Proteomes" id="UP000235392">
    <property type="component" value="Unassembled WGS sequence"/>
</dbReference>
<proteinExistence type="predicted"/>
<dbReference type="PANTHER" id="PTHR33096:SF1">
    <property type="entry name" value="CXC1-LIKE CYSTEINE CLUSTER ASSOCIATED WITH KDZ TRANSPOSASES DOMAIN-CONTAINING PROTEIN"/>
    <property type="match status" value="1"/>
</dbReference>